<sequence length="253" mass="27062">MSRSNEPPKPPARIGKPSGPAKNGTALDRIRAAKPAKPLASGLAKGDLLHAALAPSQRPRLVFAFDATASRESEWDTARQVTDGLFSALPGQLDVALAVHGGGRVHTFTEFSSDSALFRDKAASVHCQAGPTMLVPLMEKVRSQTGVKVLIYIGDCFEEDADAAFAAADALRLRGVKAIMFHDASSGDHRARTVFEEIARRTGGACLDFNGVRHDDLRDILQAIAVLAYGGVKMLEQRKAQLPGARRLLPFLG</sequence>
<evidence type="ECO:0008006" key="4">
    <source>
        <dbReference type="Google" id="ProtNLM"/>
    </source>
</evidence>
<evidence type="ECO:0000256" key="1">
    <source>
        <dbReference type="SAM" id="MobiDB-lite"/>
    </source>
</evidence>
<reference evidence="2" key="1">
    <citation type="submission" date="2021-01" db="EMBL/GenBank/DDBJ databases">
        <title>Genome sequence of strain Noviherbaspirillum sp. DKR-6.</title>
        <authorList>
            <person name="Chaudhary D.K."/>
        </authorList>
    </citation>
    <scope>NUCLEOTIDE SEQUENCE</scope>
    <source>
        <strain evidence="2">DKR-6</strain>
    </source>
</reference>
<dbReference type="Proteomes" id="UP000622890">
    <property type="component" value="Unassembled WGS sequence"/>
</dbReference>
<dbReference type="RefSeq" id="WP_200596632.1">
    <property type="nucleotide sequence ID" value="NZ_JAEPBG010000015.1"/>
</dbReference>
<accession>A0A934SZ12</accession>
<protein>
    <recommendedName>
        <fullName evidence="4">VWA domain-containing protein</fullName>
    </recommendedName>
</protein>
<dbReference type="SUPFAM" id="SSF53300">
    <property type="entry name" value="vWA-like"/>
    <property type="match status" value="1"/>
</dbReference>
<evidence type="ECO:0000313" key="2">
    <source>
        <dbReference type="EMBL" id="MBK4737915.1"/>
    </source>
</evidence>
<proteinExistence type="predicted"/>
<dbReference type="EMBL" id="JAEPBG010000015">
    <property type="protein sequence ID" value="MBK4737915.1"/>
    <property type="molecule type" value="Genomic_DNA"/>
</dbReference>
<name>A0A934SZ12_9BURK</name>
<feature type="region of interest" description="Disordered" evidence="1">
    <location>
        <begin position="1"/>
        <end position="25"/>
    </location>
</feature>
<organism evidence="2 3">
    <name type="scientific">Noviherbaspirillum pedocola</name>
    <dbReference type="NCBI Taxonomy" id="2801341"/>
    <lineage>
        <taxon>Bacteria</taxon>
        <taxon>Pseudomonadati</taxon>
        <taxon>Pseudomonadota</taxon>
        <taxon>Betaproteobacteria</taxon>
        <taxon>Burkholderiales</taxon>
        <taxon>Oxalobacteraceae</taxon>
        <taxon>Noviherbaspirillum</taxon>
    </lineage>
</organism>
<keyword evidence="3" id="KW-1185">Reference proteome</keyword>
<comment type="caution">
    <text evidence="2">The sequence shown here is derived from an EMBL/GenBank/DDBJ whole genome shotgun (WGS) entry which is preliminary data.</text>
</comment>
<dbReference type="InterPro" id="IPR036465">
    <property type="entry name" value="vWFA_dom_sf"/>
</dbReference>
<dbReference type="AlphaFoldDB" id="A0A934SZ12"/>
<gene>
    <name evidence="2" type="ORF">JJB74_25115</name>
</gene>
<evidence type="ECO:0000313" key="3">
    <source>
        <dbReference type="Proteomes" id="UP000622890"/>
    </source>
</evidence>